<feature type="transmembrane region" description="Helical" evidence="1">
    <location>
        <begin position="6"/>
        <end position="23"/>
    </location>
</feature>
<accession>A0A8J7LRE5</accession>
<organism evidence="3 4">
    <name type="scientific">Halocynthiibacter styelae</name>
    <dbReference type="NCBI Taxonomy" id="2761955"/>
    <lineage>
        <taxon>Bacteria</taxon>
        <taxon>Pseudomonadati</taxon>
        <taxon>Pseudomonadota</taxon>
        <taxon>Alphaproteobacteria</taxon>
        <taxon>Rhodobacterales</taxon>
        <taxon>Paracoccaceae</taxon>
        <taxon>Halocynthiibacter</taxon>
    </lineage>
</organism>
<keyword evidence="4" id="KW-1185">Reference proteome</keyword>
<feature type="domain" description="CBU-0592-like" evidence="2">
    <location>
        <begin position="8"/>
        <end position="82"/>
    </location>
</feature>
<feature type="transmembrane region" description="Helical" evidence="1">
    <location>
        <begin position="35"/>
        <end position="52"/>
    </location>
</feature>
<reference evidence="3" key="1">
    <citation type="submission" date="2020-10" db="EMBL/GenBank/DDBJ databases">
        <title>Paenihalocynthiibacter styelae gen. nov., sp. nov., isolated from stalked sea squirt Styela clava.</title>
        <authorList>
            <person name="Kim Y.-O."/>
            <person name="Yoon J.-H."/>
        </authorList>
    </citation>
    <scope>NUCLEOTIDE SEQUENCE</scope>
    <source>
        <strain evidence="3">MYP1-1</strain>
    </source>
</reference>
<keyword evidence="1" id="KW-0812">Transmembrane</keyword>
<evidence type="ECO:0000313" key="4">
    <source>
        <dbReference type="Proteomes" id="UP000640583"/>
    </source>
</evidence>
<keyword evidence="1" id="KW-0472">Membrane</keyword>
<gene>
    <name evidence="3" type="ORF">H1D41_17740</name>
</gene>
<keyword evidence="1" id="KW-1133">Transmembrane helix</keyword>
<dbReference type="Pfam" id="PF26604">
    <property type="entry name" value="CBU_0592"/>
    <property type="match status" value="1"/>
</dbReference>
<name>A0A8J7LRE5_9RHOB</name>
<dbReference type="AlphaFoldDB" id="A0A8J7LRE5"/>
<evidence type="ECO:0000259" key="2">
    <source>
        <dbReference type="Pfam" id="PF26604"/>
    </source>
</evidence>
<dbReference type="InterPro" id="IPR058058">
    <property type="entry name" value="CBU_0592-like"/>
</dbReference>
<comment type="caution">
    <text evidence="3">The sequence shown here is derived from an EMBL/GenBank/DDBJ whole genome shotgun (WGS) entry which is preliminary data.</text>
</comment>
<feature type="transmembrane region" description="Helical" evidence="1">
    <location>
        <begin position="58"/>
        <end position="79"/>
    </location>
</feature>
<proteinExistence type="predicted"/>
<sequence>MSDLGLPDFIGVCGTLMVGLAYLATQMRWMNSDDLAFPVVNLAGSFLIAFSLRYNFNLASALMEGFWIVISLIGIAQYLRAR</sequence>
<dbReference type="RefSeq" id="WP_228850180.1">
    <property type="nucleotide sequence ID" value="NZ_JADCKQ010000021.1"/>
</dbReference>
<protein>
    <recommendedName>
        <fullName evidence="2">CBU-0592-like domain-containing protein</fullName>
    </recommendedName>
</protein>
<dbReference type="Proteomes" id="UP000640583">
    <property type="component" value="Unassembled WGS sequence"/>
</dbReference>
<dbReference type="EMBL" id="JADCKQ010000021">
    <property type="protein sequence ID" value="MBI1495482.1"/>
    <property type="molecule type" value="Genomic_DNA"/>
</dbReference>
<evidence type="ECO:0000313" key="3">
    <source>
        <dbReference type="EMBL" id="MBI1495482.1"/>
    </source>
</evidence>
<evidence type="ECO:0000256" key="1">
    <source>
        <dbReference type="SAM" id="Phobius"/>
    </source>
</evidence>
<dbReference type="NCBIfam" id="NF047864">
    <property type="entry name" value="CBU_0592_membra"/>
    <property type="match status" value="1"/>
</dbReference>